<organism evidence="18 19">
    <name type="scientific">Methylobacterium platani JCM 14648</name>
    <dbReference type="NCBI Taxonomy" id="1295136"/>
    <lineage>
        <taxon>Bacteria</taxon>
        <taxon>Pseudomonadati</taxon>
        <taxon>Pseudomonadota</taxon>
        <taxon>Alphaproteobacteria</taxon>
        <taxon>Hyphomicrobiales</taxon>
        <taxon>Methylobacteriaceae</taxon>
        <taxon>Methylobacterium</taxon>
    </lineage>
</organism>
<name>A0ABR5GTX0_9HYPH</name>
<evidence type="ECO:0000259" key="17">
    <source>
        <dbReference type="PROSITE" id="PS50885"/>
    </source>
</evidence>
<dbReference type="InterPro" id="IPR050980">
    <property type="entry name" value="2C_sensor_his_kinase"/>
</dbReference>
<dbReference type="SMART" id="SM00388">
    <property type="entry name" value="HisKA"/>
    <property type="match status" value="1"/>
</dbReference>
<keyword evidence="10" id="KW-0418">Kinase</keyword>
<evidence type="ECO:0000256" key="6">
    <source>
        <dbReference type="ARBA" id="ARBA00022553"/>
    </source>
</evidence>
<dbReference type="InterPro" id="IPR004358">
    <property type="entry name" value="Sig_transdc_His_kin-like_C"/>
</dbReference>
<keyword evidence="9" id="KW-0547">Nucleotide-binding</keyword>
<reference evidence="18 19" key="1">
    <citation type="submission" date="2015-01" db="EMBL/GenBank/DDBJ databases">
        <title>Genome sequencing of Methylobacterium platani JCM14648 type strain.</title>
        <authorList>
            <person name="Chaudhry V."/>
            <person name="Patil P.B."/>
        </authorList>
    </citation>
    <scope>NUCLEOTIDE SEQUENCE [LARGE SCALE GENOMIC DNA]</scope>
    <source>
        <strain evidence="18 19">JCM 14648</strain>
    </source>
</reference>
<evidence type="ECO:0000256" key="9">
    <source>
        <dbReference type="ARBA" id="ARBA00022741"/>
    </source>
</evidence>
<keyword evidence="7" id="KW-0808">Transferase</keyword>
<dbReference type="InterPro" id="IPR036890">
    <property type="entry name" value="HATPase_C_sf"/>
</dbReference>
<evidence type="ECO:0000313" key="18">
    <source>
        <dbReference type="EMBL" id="KMO12909.1"/>
    </source>
</evidence>
<evidence type="ECO:0000256" key="3">
    <source>
        <dbReference type="ARBA" id="ARBA00012438"/>
    </source>
</evidence>
<dbReference type="PROSITE" id="PS50109">
    <property type="entry name" value="HIS_KIN"/>
    <property type="match status" value="1"/>
</dbReference>
<dbReference type="Pfam" id="PF02518">
    <property type="entry name" value="HATPase_c"/>
    <property type="match status" value="1"/>
</dbReference>
<dbReference type="CDD" id="cd00082">
    <property type="entry name" value="HisKA"/>
    <property type="match status" value="1"/>
</dbReference>
<comment type="catalytic activity">
    <reaction evidence="1">
        <text>ATP + protein L-histidine = ADP + protein N-phospho-L-histidine.</text>
        <dbReference type="EC" id="2.7.13.3"/>
    </reaction>
</comment>
<evidence type="ECO:0000256" key="1">
    <source>
        <dbReference type="ARBA" id="ARBA00000085"/>
    </source>
</evidence>
<dbReference type="SUPFAM" id="SSF47384">
    <property type="entry name" value="Homodimeric domain of signal transducing histidine kinase"/>
    <property type="match status" value="1"/>
</dbReference>
<dbReference type="EMBL" id="JXOD01000236">
    <property type="protein sequence ID" value="KMO12909.1"/>
    <property type="molecule type" value="Genomic_DNA"/>
</dbReference>
<evidence type="ECO:0000256" key="11">
    <source>
        <dbReference type="ARBA" id="ARBA00022840"/>
    </source>
</evidence>
<keyword evidence="11" id="KW-0067">ATP-binding</keyword>
<comment type="caution">
    <text evidence="18">The sequence shown here is derived from an EMBL/GenBank/DDBJ whole genome shotgun (WGS) entry which is preliminary data.</text>
</comment>
<dbReference type="PANTHER" id="PTHR44936:SF5">
    <property type="entry name" value="SENSOR HISTIDINE KINASE ENVZ"/>
    <property type="match status" value="1"/>
</dbReference>
<feature type="transmembrane region" description="Helical" evidence="15">
    <location>
        <begin position="35"/>
        <end position="59"/>
    </location>
</feature>
<dbReference type="PANTHER" id="PTHR44936">
    <property type="entry name" value="SENSOR PROTEIN CREC"/>
    <property type="match status" value="1"/>
</dbReference>
<dbReference type="InterPro" id="IPR003660">
    <property type="entry name" value="HAMP_dom"/>
</dbReference>
<dbReference type="SMART" id="SM00387">
    <property type="entry name" value="HATPase_c"/>
    <property type="match status" value="1"/>
</dbReference>
<accession>A0ABR5GTX0</accession>
<dbReference type="Pfam" id="PF00672">
    <property type="entry name" value="HAMP"/>
    <property type="match status" value="1"/>
</dbReference>
<feature type="domain" description="Histidine kinase" evidence="16">
    <location>
        <begin position="263"/>
        <end position="459"/>
    </location>
</feature>
<dbReference type="InterPro" id="IPR003594">
    <property type="entry name" value="HATPase_dom"/>
</dbReference>
<dbReference type="Gene3D" id="3.30.565.10">
    <property type="entry name" value="Histidine kinase-like ATPase, C-terminal domain"/>
    <property type="match status" value="1"/>
</dbReference>
<gene>
    <name evidence="18" type="ORF">SQ03_23250</name>
</gene>
<evidence type="ECO:0000313" key="19">
    <source>
        <dbReference type="Proteomes" id="UP000035947"/>
    </source>
</evidence>
<feature type="domain" description="HAMP" evidence="17">
    <location>
        <begin position="204"/>
        <end position="255"/>
    </location>
</feature>
<protein>
    <recommendedName>
        <fullName evidence="3">histidine kinase</fullName>
        <ecNumber evidence="3">2.7.13.3</ecNumber>
    </recommendedName>
</protein>
<evidence type="ECO:0000256" key="8">
    <source>
        <dbReference type="ARBA" id="ARBA00022692"/>
    </source>
</evidence>
<dbReference type="Proteomes" id="UP000035947">
    <property type="component" value="Unassembled WGS sequence"/>
</dbReference>
<keyword evidence="4" id="KW-1003">Cell membrane</keyword>
<feature type="transmembrane region" description="Helical" evidence="15">
    <location>
        <begin position="183"/>
        <end position="203"/>
    </location>
</feature>
<keyword evidence="12 15" id="KW-1133">Transmembrane helix</keyword>
<dbReference type="SUPFAM" id="SSF55874">
    <property type="entry name" value="ATPase domain of HSP90 chaperone/DNA topoisomerase II/histidine kinase"/>
    <property type="match status" value="1"/>
</dbReference>
<evidence type="ECO:0000259" key="16">
    <source>
        <dbReference type="PROSITE" id="PS50109"/>
    </source>
</evidence>
<dbReference type="InterPro" id="IPR003661">
    <property type="entry name" value="HisK_dim/P_dom"/>
</dbReference>
<evidence type="ECO:0000256" key="15">
    <source>
        <dbReference type="SAM" id="Phobius"/>
    </source>
</evidence>
<dbReference type="Gene3D" id="1.10.287.130">
    <property type="match status" value="1"/>
</dbReference>
<dbReference type="PRINTS" id="PR00344">
    <property type="entry name" value="BCTRLSENSOR"/>
</dbReference>
<keyword evidence="5" id="KW-0997">Cell inner membrane</keyword>
<keyword evidence="6" id="KW-0597">Phosphoprotein</keyword>
<comment type="subcellular location">
    <subcellularLocation>
        <location evidence="2">Cell inner membrane</location>
        <topology evidence="2">Multi-pass membrane protein</topology>
    </subcellularLocation>
</comment>
<evidence type="ECO:0000256" key="12">
    <source>
        <dbReference type="ARBA" id="ARBA00022989"/>
    </source>
</evidence>
<dbReference type="InterPro" id="IPR005467">
    <property type="entry name" value="His_kinase_dom"/>
</dbReference>
<keyword evidence="19" id="KW-1185">Reference proteome</keyword>
<dbReference type="EC" id="2.7.13.3" evidence="3"/>
<evidence type="ECO:0000256" key="4">
    <source>
        <dbReference type="ARBA" id="ARBA00022475"/>
    </source>
</evidence>
<proteinExistence type="predicted"/>
<evidence type="ECO:0000256" key="2">
    <source>
        <dbReference type="ARBA" id="ARBA00004429"/>
    </source>
</evidence>
<sequence>MNGMAAPTLAGTLPTPRRAWRRLGRVIGDRLPKGLYARSLIIIIAPMVLLQSVIAYTFMERHWQLVTRRLSAAVTADVAALIDIYESYPQDKGSETLERIASERLNLDVDILDGAKLPVPGPRPFFSLLDEALSDEIRRQIARPFWIDTVGRSNLIEIRVEIPGGVMRVIARRSQAYASNSHIFLLWMGGSSMVLLGVAILFLRNQIRPILRLADVAESFGKGRELDFRPRGAREVRKAGHAFIEMKRRIERAMEQRTTMLNGVSHDLRTIITRFRLSLVLLPQTPEIDDLQRDVDEMSRMLEAYLAFAKGDSGEPAAAIDLRALLEDVRTDVERLGGHVSEVTLEGQSTVTVRPDAFRRCLFNLAANAARYGDTIAITARQEARWLAVSIDDDGPGIPPEQREEVFKPFVRLDDARQDAGGSGLGLAIALDIARAHGGDVALYDSPLGGLRATVRVPA</sequence>
<evidence type="ECO:0000256" key="5">
    <source>
        <dbReference type="ARBA" id="ARBA00022519"/>
    </source>
</evidence>
<dbReference type="InterPro" id="IPR036097">
    <property type="entry name" value="HisK_dim/P_sf"/>
</dbReference>
<evidence type="ECO:0000256" key="7">
    <source>
        <dbReference type="ARBA" id="ARBA00022679"/>
    </source>
</evidence>
<keyword evidence="14 15" id="KW-0472">Membrane</keyword>
<keyword evidence="13" id="KW-0902">Two-component regulatory system</keyword>
<evidence type="ECO:0000256" key="13">
    <source>
        <dbReference type="ARBA" id="ARBA00023012"/>
    </source>
</evidence>
<evidence type="ECO:0000256" key="10">
    <source>
        <dbReference type="ARBA" id="ARBA00022777"/>
    </source>
</evidence>
<evidence type="ECO:0000256" key="14">
    <source>
        <dbReference type="ARBA" id="ARBA00023136"/>
    </source>
</evidence>
<dbReference type="PROSITE" id="PS50885">
    <property type="entry name" value="HAMP"/>
    <property type="match status" value="1"/>
</dbReference>
<keyword evidence="8 15" id="KW-0812">Transmembrane</keyword>